<dbReference type="HOGENOM" id="CLU_032440_1_2_1"/>
<evidence type="ECO:0000256" key="1">
    <source>
        <dbReference type="ARBA" id="ARBA00001933"/>
    </source>
</evidence>
<comment type="miscellaneous">
    <text evidence="7">In eukaryotes there are cytoplasmic, mitochondrial and chloroplastic isozymes.</text>
</comment>
<accession>A0A0C3G9K2</accession>
<dbReference type="Pfam" id="PF00155">
    <property type="entry name" value="Aminotran_1_2"/>
    <property type="match status" value="1"/>
</dbReference>
<dbReference type="SUPFAM" id="SSF53383">
    <property type="entry name" value="PLP-dependent transferases"/>
    <property type="match status" value="1"/>
</dbReference>
<keyword evidence="5 7" id="KW-0808">Transferase</keyword>
<dbReference type="Gene3D" id="3.40.640.10">
    <property type="entry name" value="Type I PLP-dependent aspartate aminotransferase-like (Major domain)"/>
    <property type="match status" value="1"/>
</dbReference>
<evidence type="ECO:0000313" key="10">
    <source>
        <dbReference type="Proteomes" id="UP000054321"/>
    </source>
</evidence>
<evidence type="ECO:0000256" key="2">
    <source>
        <dbReference type="ARBA" id="ARBA00007441"/>
    </source>
</evidence>
<reference evidence="10" key="2">
    <citation type="submission" date="2015-01" db="EMBL/GenBank/DDBJ databases">
        <title>Evolutionary Origins and Diversification of the Mycorrhizal Mutualists.</title>
        <authorList>
            <consortium name="DOE Joint Genome Institute"/>
            <consortium name="Mycorrhizal Genomics Consortium"/>
            <person name="Kohler A."/>
            <person name="Kuo A."/>
            <person name="Nagy L.G."/>
            <person name="Floudas D."/>
            <person name="Copeland A."/>
            <person name="Barry K.W."/>
            <person name="Cichocki N."/>
            <person name="Veneault-Fourrey C."/>
            <person name="LaButti K."/>
            <person name="Lindquist E.A."/>
            <person name="Lipzen A."/>
            <person name="Lundell T."/>
            <person name="Morin E."/>
            <person name="Murat C."/>
            <person name="Riley R."/>
            <person name="Ohm R."/>
            <person name="Sun H."/>
            <person name="Tunlid A."/>
            <person name="Henrissat B."/>
            <person name="Grigoriev I.V."/>
            <person name="Hibbett D.S."/>
            <person name="Martin F."/>
        </authorList>
    </citation>
    <scope>NUCLEOTIDE SEQUENCE [LARGE SCALE GENOMIC DNA]</scope>
    <source>
        <strain evidence="10">Zn</strain>
    </source>
</reference>
<dbReference type="PRINTS" id="PR00799">
    <property type="entry name" value="TRANSAMINASE"/>
</dbReference>
<dbReference type="NCBIfam" id="NF006719">
    <property type="entry name" value="PRK09257.1"/>
    <property type="match status" value="1"/>
</dbReference>
<comment type="catalytic activity">
    <reaction evidence="7">
        <text>L-aspartate + 2-oxoglutarate = oxaloacetate + L-glutamate</text>
        <dbReference type="Rhea" id="RHEA:21824"/>
        <dbReference type="ChEBI" id="CHEBI:16452"/>
        <dbReference type="ChEBI" id="CHEBI:16810"/>
        <dbReference type="ChEBI" id="CHEBI:29985"/>
        <dbReference type="ChEBI" id="CHEBI:29991"/>
        <dbReference type="EC" id="2.6.1.1"/>
    </reaction>
</comment>
<gene>
    <name evidence="9" type="ORF">OIDMADRAFT_173656</name>
</gene>
<dbReference type="InterPro" id="IPR004838">
    <property type="entry name" value="NHTrfase_class1_PyrdxlP-BS"/>
</dbReference>
<organism evidence="9 10">
    <name type="scientific">Oidiodendron maius (strain Zn)</name>
    <dbReference type="NCBI Taxonomy" id="913774"/>
    <lineage>
        <taxon>Eukaryota</taxon>
        <taxon>Fungi</taxon>
        <taxon>Dikarya</taxon>
        <taxon>Ascomycota</taxon>
        <taxon>Pezizomycotina</taxon>
        <taxon>Leotiomycetes</taxon>
        <taxon>Leotiomycetes incertae sedis</taxon>
        <taxon>Myxotrichaceae</taxon>
        <taxon>Oidiodendron</taxon>
    </lineage>
</organism>
<feature type="domain" description="Aminotransferase class I/classII large" evidence="8">
    <location>
        <begin position="29"/>
        <end position="399"/>
    </location>
</feature>
<dbReference type="GO" id="GO:0030170">
    <property type="term" value="F:pyridoxal phosphate binding"/>
    <property type="evidence" value="ECO:0007669"/>
    <property type="project" value="InterPro"/>
</dbReference>
<evidence type="ECO:0000256" key="4">
    <source>
        <dbReference type="ARBA" id="ARBA00022576"/>
    </source>
</evidence>
<evidence type="ECO:0000256" key="7">
    <source>
        <dbReference type="RuleBase" id="RU000480"/>
    </source>
</evidence>
<dbReference type="InterPro" id="IPR004839">
    <property type="entry name" value="Aminotransferase_I/II_large"/>
</dbReference>
<keyword evidence="6" id="KW-0663">Pyridoxal phosphate</keyword>
<name>A0A0C3G9K2_OIDMZ</name>
<comment type="cofactor">
    <cofactor evidence="1">
        <name>pyridoxal 5'-phosphate</name>
        <dbReference type="ChEBI" id="CHEBI:597326"/>
    </cofactor>
</comment>
<dbReference type="OrthoDB" id="550424at2759"/>
<evidence type="ECO:0000256" key="6">
    <source>
        <dbReference type="ARBA" id="ARBA00022898"/>
    </source>
</evidence>
<dbReference type="FunFam" id="3.40.640.10:FF:000066">
    <property type="entry name" value="Aspartate aminotransferase"/>
    <property type="match status" value="1"/>
</dbReference>
<dbReference type="STRING" id="913774.A0A0C3G9K2"/>
<dbReference type="InterPro" id="IPR015421">
    <property type="entry name" value="PyrdxlP-dep_Trfase_major"/>
</dbReference>
<dbReference type="InParanoid" id="A0A0C3G9K2"/>
<dbReference type="PROSITE" id="PS00105">
    <property type="entry name" value="AA_TRANSFER_CLASS_1"/>
    <property type="match status" value="1"/>
</dbReference>
<keyword evidence="4 7" id="KW-0032">Aminotransferase</keyword>
<evidence type="ECO:0000259" key="8">
    <source>
        <dbReference type="Pfam" id="PF00155"/>
    </source>
</evidence>
<keyword evidence="10" id="KW-1185">Reference proteome</keyword>
<evidence type="ECO:0000313" key="9">
    <source>
        <dbReference type="EMBL" id="KIM92880.1"/>
    </source>
</evidence>
<dbReference type="GO" id="GO:0004069">
    <property type="term" value="F:L-aspartate:2-oxoglutarate aminotransferase activity"/>
    <property type="evidence" value="ECO:0007669"/>
    <property type="project" value="UniProtKB-EC"/>
</dbReference>
<evidence type="ECO:0000256" key="5">
    <source>
        <dbReference type="ARBA" id="ARBA00022679"/>
    </source>
</evidence>
<reference evidence="9 10" key="1">
    <citation type="submission" date="2014-04" db="EMBL/GenBank/DDBJ databases">
        <authorList>
            <consortium name="DOE Joint Genome Institute"/>
            <person name="Kuo A."/>
            <person name="Martino E."/>
            <person name="Perotto S."/>
            <person name="Kohler A."/>
            <person name="Nagy L.G."/>
            <person name="Floudas D."/>
            <person name="Copeland A."/>
            <person name="Barry K.W."/>
            <person name="Cichocki N."/>
            <person name="Veneault-Fourrey C."/>
            <person name="LaButti K."/>
            <person name="Lindquist E.A."/>
            <person name="Lipzen A."/>
            <person name="Lundell T."/>
            <person name="Morin E."/>
            <person name="Murat C."/>
            <person name="Sun H."/>
            <person name="Tunlid A."/>
            <person name="Henrissat B."/>
            <person name="Grigoriev I.V."/>
            <person name="Hibbett D.S."/>
            <person name="Martin F."/>
            <person name="Nordberg H.P."/>
            <person name="Cantor M.N."/>
            <person name="Hua S.X."/>
        </authorList>
    </citation>
    <scope>NUCLEOTIDE SEQUENCE [LARGE SCALE GENOMIC DNA]</scope>
    <source>
        <strain evidence="9 10">Zn</strain>
    </source>
</reference>
<dbReference type="PANTHER" id="PTHR11879">
    <property type="entry name" value="ASPARTATE AMINOTRANSFERASE"/>
    <property type="match status" value="1"/>
</dbReference>
<comment type="subunit">
    <text evidence="3 7">Homodimer.</text>
</comment>
<dbReference type="Proteomes" id="UP000054321">
    <property type="component" value="Unassembled WGS sequence"/>
</dbReference>
<dbReference type="GO" id="GO:0005829">
    <property type="term" value="C:cytosol"/>
    <property type="evidence" value="ECO:0007669"/>
    <property type="project" value="TreeGrafter"/>
</dbReference>
<proteinExistence type="inferred from homology"/>
<dbReference type="InterPro" id="IPR015424">
    <property type="entry name" value="PyrdxlP-dep_Trfase"/>
</dbReference>
<dbReference type="CDD" id="cd00609">
    <property type="entry name" value="AAT_like"/>
    <property type="match status" value="1"/>
</dbReference>
<dbReference type="GO" id="GO:0006532">
    <property type="term" value="P:aspartate biosynthetic process"/>
    <property type="evidence" value="ECO:0007669"/>
    <property type="project" value="TreeGrafter"/>
</dbReference>
<sequence length="405" mass="45547">MSFFEQILEAVPDSTFAMIEAFKADSNGKKVNLSPGIYRDDNAKTWVLPSVKKAKEILQADQNLNHDISPQMGYPDLVSVARQMTFKDTLDSRTVTSMQTISGTGANHFIARFLSDTLQPKTVWLSDPTWDNHPKIWRHTNPATEQRLYPYYDYKTSTLDIEGMLSTLREKASRGDVIILQACAHNPTGLDPSRENWEAIAEVCEEKEIFPIFDSAYQGFATGDADNDAWAIRHFATRVNATMEFAVAQSFSKNFGLYGERVGALHIVTRTRDSAAKVEGVLKTISRAEITSAPGFGAKVVATIIQNPTLRGQWQDDLKTMSGRLRDMRKRLYDELTKRHTPGNWGHLLTDIGMFSIMGLSQEQVAILKDTFHVYLLPSSRLSWTGLTSWNVEYVAESIHRVVTS</sequence>
<comment type="similarity">
    <text evidence="2">Belongs to the class-I pyridoxal-phosphate-dependent aminotransferase family.</text>
</comment>
<evidence type="ECO:0000256" key="3">
    <source>
        <dbReference type="ARBA" id="ARBA00011738"/>
    </source>
</evidence>
<dbReference type="EMBL" id="KN832903">
    <property type="protein sequence ID" value="KIM92880.1"/>
    <property type="molecule type" value="Genomic_DNA"/>
</dbReference>
<protein>
    <recommendedName>
        <fullName evidence="7">Aspartate aminotransferase</fullName>
        <ecNumber evidence="7">2.6.1.1</ecNumber>
    </recommendedName>
</protein>
<dbReference type="InterPro" id="IPR000796">
    <property type="entry name" value="Asp_trans"/>
</dbReference>
<dbReference type="AlphaFoldDB" id="A0A0C3G9K2"/>
<dbReference type="Gene3D" id="3.90.1150.10">
    <property type="entry name" value="Aspartate Aminotransferase, domain 1"/>
    <property type="match status" value="1"/>
</dbReference>
<dbReference type="InterPro" id="IPR015422">
    <property type="entry name" value="PyrdxlP-dep_Trfase_small"/>
</dbReference>
<dbReference type="PANTHER" id="PTHR11879:SF20">
    <property type="entry name" value="ASPARTATE AMINOTRANSFERASE"/>
    <property type="match status" value="1"/>
</dbReference>
<dbReference type="EC" id="2.6.1.1" evidence="7"/>